<organism evidence="1 2">
    <name type="scientific">Nitrosotalea devaniterrae</name>
    <dbReference type="NCBI Taxonomy" id="1078905"/>
    <lineage>
        <taxon>Archaea</taxon>
        <taxon>Nitrososphaerota</taxon>
        <taxon>Nitrososphaeria</taxon>
        <taxon>Nitrosotaleales</taxon>
        <taxon>Nitrosotaleaceae</taxon>
        <taxon>Nitrosotalea</taxon>
    </lineage>
</organism>
<sequence>MKLKEDTTDKLIKMSESVRDEITRDVLDTFGIDLSSKELVHHDKTKPVWTQQIRDNKSLKQELDSFLSLVKNNVGRLPEMIQFEKEHPGTMAECYSHDSISYDLEFLWICESHVKKFESEKYLSQKEILKYSTKIQELKDVIRDITVDQSLQN</sequence>
<evidence type="ECO:0000313" key="1">
    <source>
        <dbReference type="EMBL" id="CUR51830.1"/>
    </source>
</evidence>
<dbReference type="EMBL" id="LN890280">
    <property type="protein sequence ID" value="CUR51830.1"/>
    <property type="molecule type" value="Genomic_DNA"/>
</dbReference>
<accession>A0A128A399</accession>
<reference evidence="2" key="1">
    <citation type="submission" date="2015-10" db="EMBL/GenBank/DDBJ databases">
        <authorList>
            <person name="Lehtovirta-Morley L.E."/>
            <person name="Vieille C."/>
        </authorList>
    </citation>
    <scope>NUCLEOTIDE SEQUENCE [LARGE SCALE GENOMIC DNA]</scope>
</reference>
<evidence type="ECO:0000313" key="2">
    <source>
        <dbReference type="Proteomes" id="UP000196239"/>
    </source>
</evidence>
<dbReference type="Proteomes" id="UP000196239">
    <property type="component" value="Chromosome 1"/>
</dbReference>
<name>A0A128A399_9ARCH</name>
<gene>
    <name evidence="1" type="ORF">NDEV_1065</name>
</gene>
<proteinExistence type="predicted"/>
<dbReference type="AlphaFoldDB" id="A0A128A399"/>
<protein>
    <submittedName>
        <fullName evidence="1">ATPase involved in DNA repair</fullName>
    </submittedName>
</protein>
<dbReference type="KEGG" id="ndv:NDEV_1065"/>
<keyword evidence="2" id="KW-1185">Reference proteome</keyword>